<comment type="similarity">
    <text evidence="1 3 6">Belongs to the aldehyde dehydrogenase family.</text>
</comment>
<sequence>MADPTDTARDLHIDDTFVSLNPATGETIATYPIHTAAEVDSAVIRARAAAAWWRDLGFDGRKHRLLAWKGLIARQSEQLCELMHVENGKPHEDALLEILLVTDHLDWAARNAEKLMKPRRVGGTLLQIDHAGYLEYLPAGVVGVIGPWNYPLHTPMGSISYALASGNAVVFKPSEYTTGVGVRLAELFAEVVDEEPVLQVITGKGETGAALCAHPGIDVLAFTGSAATGRKVMAACAENLTKVVMECGGKDAMLVDVDADLTKAAEAALWGSCANGGQTCAGVERVYVHTDVHDAFVDEVVAQAQGVRAGDDDEADYGPITMPSQIDIIRRHLTDALERGARAVVGGPESIREPYVDPVVVTDVPLDSSLMTEETFGPILPIVRVSDMDDAVRQANDSTYGLGATVFSKRRGMALARQLNCGMVSVNSVLRFAALPELPFGGRGESGFGRIHGADGLKEFTQARAITKRRIDLGMEFASFQRAGWVFGLAEQAMKLVHGRHTR</sequence>
<feature type="active site" evidence="4">
    <location>
        <position position="280"/>
    </location>
</feature>
<dbReference type="OrthoDB" id="6882680at2"/>
<evidence type="ECO:0000313" key="8">
    <source>
        <dbReference type="EMBL" id="AXV08399.1"/>
    </source>
</evidence>
<evidence type="ECO:0000256" key="3">
    <source>
        <dbReference type="PIRNR" id="PIRNR036492"/>
    </source>
</evidence>
<evidence type="ECO:0000256" key="1">
    <source>
        <dbReference type="ARBA" id="ARBA00009986"/>
    </source>
</evidence>
<reference evidence="8 9" key="1">
    <citation type="submission" date="2018-09" db="EMBL/GenBank/DDBJ databases">
        <title>Complete genome sequence of Euzebya sp. DY32-46 isolated from seawater of Pacific Ocean.</title>
        <authorList>
            <person name="Xu L."/>
            <person name="Wu Y.-H."/>
            <person name="Xu X.-W."/>
        </authorList>
    </citation>
    <scope>NUCLEOTIDE SEQUENCE [LARGE SCALE GENOMIC DNA]</scope>
    <source>
        <strain evidence="8 9">DY32-46</strain>
    </source>
</reference>
<feature type="active site" evidence="4 5">
    <location>
        <position position="246"/>
    </location>
</feature>
<dbReference type="RefSeq" id="WP_114592746.1">
    <property type="nucleotide sequence ID" value="NZ_CP031165.1"/>
</dbReference>
<dbReference type="Gene3D" id="3.40.605.10">
    <property type="entry name" value="Aldehyde Dehydrogenase, Chain A, domain 1"/>
    <property type="match status" value="1"/>
</dbReference>
<accession>A0A346Y1Q2</accession>
<evidence type="ECO:0000313" key="9">
    <source>
        <dbReference type="Proteomes" id="UP000264006"/>
    </source>
</evidence>
<dbReference type="InterPro" id="IPR016162">
    <property type="entry name" value="Ald_DH_N"/>
</dbReference>
<dbReference type="AlphaFoldDB" id="A0A346Y1Q2"/>
<dbReference type="KEGG" id="euz:DVS28_a3726"/>
<keyword evidence="9" id="KW-1185">Reference proteome</keyword>
<evidence type="ECO:0000256" key="4">
    <source>
        <dbReference type="PIRSR" id="PIRSR036492-1"/>
    </source>
</evidence>
<evidence type="ECO:0000256" key="5">
    <source>
        <dbReference type="PROSITE-ProRule" id="PRU10007"/>
    </source>
</evidence>
<dbReference type="PIRSF" id="PIRSF036492">
    <property type="entry name" value="ALDH"/>
    <property type="match status" value="1"/>
</dbReference>
<dbReference type="Pfam" id="PF00171">
    <property type="entry name" value="Aldedh"/>
    <property type="match status" value="1"/>
</dbReference>
<dbReference type="InterPro" id="IPR016161">
    <property type="entry name" value="Ald_DH/histidinol_DH"/>
</dbReference>
<keyword evidence="2 3" id="KW-0560">Oxidoreductase</keyword>
<dbReference type="GO" id="GO:0016620">
    <property type="term" value="F:oxidoreductase activity, acting on the aldehyde or oxo group of donors, NAD or NADP as acceptor"/>
    <property type="evidence" value="ECO:0007669"/>
    <property type="project" value="InterPro"/>
</dbReference>
<evidence type="ECO:0000256" key="2">
    <source>
        <dbReference type="ARBA" id="ARBA00023002"/>
    </source>
</evidence>
<gene>
    <name evidence="8" type="ORF">DVS28_a3726</name>
</gene>
<dbReference type="Gene3D" id="3.40.309.10">
    <property type="entry name" value="Aldehyde Dehydrogenase, Chain A, domain 2"/>
    <property type="match status" value="1"/>
</dbReference>
<dbReference type="CDD" id="cd07099">
    <property type="entry name" value="ALDH_DDALDH"/>
    <property type="match status" value="1"/>
</dbReference>
<protein>
    <recommendedName>
        <fullName evidence="3">Aldehyde dehydrogenase</fullName>
    </recommendedName>
</protein>
<dbReference type="InterPro" id="IPR029510">
    <property type="entry name" value="Ald_DH_CS_GLU"/>
</dbReference>
<dbReference type="PANTHER" id="PTHR11699">
    <property type="entry name" value="ALDEHYDE DEHYDROGENASE-RELATED"/>
    <property type="match status" value="1"/>
</dbReference>
<name>A0A346Y1Q2_9ACTN</name>
<evidence type="ECO:0000256" key="6">
    <source>
        <dbReference type="RuleBase" id="RU003345"/>
    </source>
</evidence>
<evidence type="ECO:0000259" key="7">
    <source>
        <dbReference type="Pfam" id="PF00171"/>
    </source>
</evidence>
<dbReference type="Proteomes" id="UP000264006">
    <property type="component" value="Chromosome"/>
</dbReference>
<dbReference type="EMBL" id="CP031165">
    <property type="protein sequence ID" value="AXV08399.1"/>
    <property type="molecule type" value="Genomic_DNA"/>
</dbReference>
<dbReference type="SUPFAM" id="SSF53720">
    <property type="entry name" value="ALDH-like"/>
    <property type="match status" value="1"/>
</dbReference>
<dbReference type="PROSITE" id="PS00687">
    <property type="entry name" value="ALDEHYDE_DEHYDR_GLU"/>
    <property type="match status" value="1"/>
</dbReference>
<dbReference type="InterPro" id="IPR012394">
    <property type="entry name" value="Aldehyde_DH_NAD(P)"/>
</dbReference>
<organism evidence="8 9">
    <name type="scientific">Euzebya pacifica</name>
    <dbReference type="NCBI Taxonomy" id="1608957"/>
    <lineage>
        <taxon>Bacteria</taxon>
        <taxon>Bacillati</taxon>
        <taxon>Actinomycetota</taxon>
        <taxon>Nitriliruptoria</taxon>
        <taxon>Euzebyales</taxon>
    </lineage>
</organism>
<dbReference type="InterPro" id="IPR015590">
    <property type="entry name" value="Aldehyde_DH_dom"/>
</dbReference>
<dbReference type="GO" id="GO:0006081">
    <property type="term" value="P:aldehyde metabolic process"/>
    <property type="evidence" value="ECO:0007669"/>
    <property type="project" value="InterPro"/>
</dbReference>
<proteinExistence type="inferred from homology"/>
<feature type="domain" description="Aldehyde dehydrogenase" evidence="7">
    <location>
        <begin position="16"/>
        <end position="465"/>
    </location>
</feature>
<dbReference type="InterPro" id="IPR016163">
    <property type="entry name" value="Ald_DH_C"/>
</dbReference>